<accession>A0A9J5YFB1</accession>
<protein>
    <submittedName>
        <fullName evidence="1">Uncharacterized protein</fullName>
    </submittedName>
</protein>
<dbReference type="AlphaFoldDB" id="A0A9J5YFB1"/>
<dbReference type="Proteomes" id="UP000824120">
    <property type="component" value="Chromosome 6"/>
</dbReference>
<reference evidence="1 2" key="1">
    <citation type="submission" date="2020-09" db="EMBL/GenBank/DDBJ databases">
        <title>De no assembly of potato wild relative species, Solanum commersonii.</title>
        <authorList>
            <person name="Cho K."/>
        </authorList>
    </citation>
    <scope>NUCLEOTIDE SEQUENCE [LARGE SCALE GENOMIC DNA]</scope>
    <source>
        <strain evidence="1">LZ3.2</strain>
        <tissue evidence="1">Leaf</tissue>
    </source>
</reference>
<keyword evidence="2" id="KW-1185">Reference proteome</keyword>
<evidence type="ECO:0000313" key="2">
    <source>
        <dbReference type="Proteomes" id="UP000824120"/>
    </source>
</evidence>
<organism evidence="1 2">
    <name type="scientific">Solanum commersonii</name>
    <name type="common">Commerson's wild potato</name>
    <name type="synonym">Commerson's nightshade</name>
    <dbReference type="NCBI Taxonomy" id="4109"/>
    <lineage>
        <taxon>Eukaryota</taxon>
        <taxon>Viridiplantae</taxon>
        <taxon>Streptophyta</taxon>
        <taxon>Embryophyta</taxon>
        <taxon>Tracheophyta</taxon>
        <taxon>Spermatophyta</taxon>
        <taxon>Magnoliopsida</taxon>
        <taxon>eudicotyledons</taxon>
        <taxon>Gunneridae</taxon>
        <taxon>Pentapetalae</taxon>
        <taxon>asterids</taxon>
        <taxon>lamiids</taxon>
        <taxon>Solanales</taxon>
        <taxon>Solanaceae</taxon>
        <taxon>Solanoideae</taxon>
        <taxon>Solaneae</taxon>
        <taxon>Solanum</taxon>
    </lineage>
</organism>
<evidence type="ECO:0000313" key="1">
    <source>
        <dbReference type="EMBL" id="KAG5598781.1"/>
    </source>
</evidence>
<sequence>MYRQRDSSHHLHMRSAKKITLVKESTIVPNTLNFSNFESSTIRNGSSVSKSMKEQALMNSARNFTRSQILGNSTKIGPMLFNDSVSRFLSTSTSLFKIKEFKSFRTSSHTVFFFAKPAMTPAIRSATKGSPLQFSAISFPTSNSSSGQLSFPNALFSNNSQLSSGLSNRRLRGSVLHFPCKATFFSRVVNIILLLFSNSGKVLPEPGIPVIEMTSRSAGPLVSFLIVMFVSSSKPTIILPAVNEFLSTDFSGEFTTMRPLFFGTFSSKWETSYLISLILFMSLDHYLAHLKGSVQLSQPYVETKSLYLQTLPIRNEVAGHSQHQHIFSQFISSISSTSNGKVFIERIYHQYLWFLRELISRFKNELLGFFLNVRIFTGEVQGT</sequence>
<proteinExistence type="predicted"/>
<name>A0A9J5YFB1_SOLCO</name>
<gene>
    <name evidence="1" type="ORF">H5410_030151</name>
</gene>
<comment type="caution">
    <text evidence="1">The sequence shown here is derived from an EMBL/GenBank/DDBJ whole genome shotgun (WGS) entry which is preliminary data.</text>
</comment>
<dbReference type="EMBL" id="JACXVP010000006">
    <property type="protein sequence ID" value="KAG5598781.1"/>
    <property type="molecule type" value="Genomic_DNA"/>
</dbReference>